<keyword evidence="2" id="KW-0547">Nucleotide-binding</keyword>
<feature type="transmembrane region" description="Helical" evidence="1">
    <location>
        <begin position="38"/>
        <end position="60"/>
    </location>
</feature>
<dbReference type="SUPFAM" id="SSF52540">
    <property type="entry name" value="P-loop containing nucleoside triphosphate hydrolases"/>
    <property type="match status" value="1"/>
</dbReference>
<keyword evidence="1" id="KW-0472">Membrane</keyword>
<sequence>MYIARAISLRLKLIVLDEAVSSPDVLVQAQILAFLTEIFSMASITKMTIMLTMPIGFVIINIK</sequence>
<name>A0A348AEQ3_9FIRM</name>
<protein>
    <submittedName>
        <fullName evidence="2">Nickel transporter ATP-binding protein NikE</fullName>
    </submittedName>
</protein>
<evidence type="ECO:0000256" key="1">
    <source>
        <dbReference type="SAM" id="Phobius"/>
    </source>
</evidence>
<dbReference type="EMBL" id="AP018449">
    <property type="protein sequence ID" value="BBB89551.1"/>
    <property type="molecule type" value="Genomic_DNA"/>
</dbReference>
<dbReference type="KEGG" id="mana:MAMMFC1_00184"/>
<keyword evidence="1" id="KW-0812">Transmembrane</keyword>
<proteinExistence type="predicted"/>
<keyword evidence="1" id="KW-1133">Transmembrane helix</keyword>
<dbReference type="AlphaFoldDB" id="A0A348AEQ3"/>
<evidence type="ECO:0000313" key="2">
    <source>
        <dbReference type="EMBL" id="BBB89551.1"/>
    </source>
</evidence>
<keyword evidence="3" id="KW-1185">Reference proteome</keyword>
<dbReference type="GO" id="GO:0005524">
    <property type="term" value="F:ATP binding"/>
    <property type="evidence" value="ECO:0007669"/>
    <property type="project" value="UniProtKB-KW"/>
</dbReference>
<dbReference type="InterPro" id="IPR027417">
    <property type="entry name" value="P-loop_NTPase"/>
</dbReference>
<accession>A0A348AEQ3</accession>
<evidence type="ECO:0000313" key="3">
    <source>
        <dbReference type="Proteomes" id="UP000276437"/>
    </source>
</evidence>
<organism evidence="2 3">
    <name type="scientific">Methylomusa anaerophila</name>
    <dbReference type="NCBI Taxonomy" id="1930071"/>
    <lineage>
        <taxon>Bacteria</taxon>
        <taxon>Bacillati</taxon>
        <taxon>Bacillota</taxon>
        <taxon>Negativicutes</taxon>
        <taxon>Selenomonadales</taxon>
        <taxon>Sporomusaceae</taxon>
        <taxon>Methylomusa</taxon>
    </lineage>
</organism>
<dbReference type="Proteomes" id="UP000276437">
    <property type="component" value="Chromosome"/>
</dbReference>
<gene>
    <name evidence="2" type="ORF">MAMMFC1_00184</name>
</gene>
<dbReference type="RefSeq" id="WP_126305685.1">
    <property type="nucleotide sequence ID" value="NZ_AP018449.1"/>
</dbReference>
<reference evidence="2 3" key="1">
    <citation type="journal article" date="2018" name="Int. J. Syst. Evol. Microbiol.">
        <title>Methylomusa anaerophila gen. nov., sp. nov., an anaerobic methanol-utilizing bacterium isolated from a microbial fuel cell.</title>
        <authorList>
            <person name="Amano N."/>
            <person name="Yamamuro A."/>
            <person name="Miyahara M."/>
            <person name="Kouzuma A."/>
            <person name="Abe T."/>
            <person name="Watanabe K."/>
        </authorList>
    </citation>
    <scope>NUCLEOTIDE SEQUENCE [LARGE SCALE GENOMIC DNA]</scope>
    <source>
        <strain evidence="2 3">MMFC1</strain>
    </source>
</reference>
<keyword evidence="2" id="KW-0067">ATP-binding</keyword>